<reference evidence="9" key="2">
    <citation type="submission" date="2020-11" db="EMBL/GenBank/DDBJ databases">
        <authorList>
            <person name="McCartney M.A."/>
            <person name="Auch B."/>
            <person name="Kono T."/>
            <person name="Mallez S."/>
            <person name="Becker A."/>
            <person name="Gohl D.M."/>
            <person name="Silverstein K.A.T."/>
            <person name="Koren S."/>
            <person name="Bechman K.B."/>
            <person name="Herman A."/>
            <person name="Abrahante J.E."/>
            <person name="Garbe J."/>
        </authorList>
    </citation>
    <scope>NUCLEOTIDE SEQUENCE</scope>
    <source>
        <strain evidence="9">Duluth1</strain>
        <tissue evidence="9">Whole animal</tissue>
    </source>
</reference>
<dbReference type="PRINTS" id="PR00700">
    <property type="entry name" value="PRTYPHPHTASE"/>
</dbReference>
<dbReference type="InterPro" id="IPR016130">
    <property type="entry name" value="Tyr_Pase_AS"/>
</dbReference>
<proteinExistence type="inferred from homology"/>
<evidence type="ECO:0000256" key="1">
    <source>
        <dbReference type="ARBA" id="ARBA00009580"/>
    </source>
</evidence>
<evidence type="ECO:0000313" key="9">
    <source>
        <dbReference type="EMBL" id="KAH3857862.1"/>
    </source>
</evidence>
<dbReference type="PROSITE" id="PS50055">
    <property type="entry name" value="TYR_PHOSPHATASE_PTP"/>
    <property type="match status" value="2"/>
</dbReference>
<feature type="domain" description="Tyrosine specific protein phosphatases" evidence="8">
    <location>
        <begin position="612"/>
        <end position="689"/>
    </location>
</feature>
<dbReference type="PROSITE" id="PS00383">
    <property type="entry name" value="TYR_PHOSPHATASE_1"/>
    <property type="match status" value="2"/>
</dbReference>
<dbReference type="InterPro" id="IPR000242">
    <property type="entry name" value="PTP_cat"/>
</dbReference>
<dbReference type="EC" id="3.1.3.48" evidence="2"/>
<feature type="domain" description="Tyrosine-protein phosphatase" evidence="7">
    <location>
        <begin position="150"/>
        <end position="404"/>
    </location>
</feature>
<sequence>MDCHCEHCHNVNGSCALYSTQCRGGFRLEGEFCKPENSKPTSVGAIGGGVGAAIAAIIGISVGLWFFRRRINSKNTNRSSDSTELTDISKVQRQVNAHENAVYKDTKANAKIYANTDSDYYSYNEVVPGIKIHLLWDYIREKTKPGSSFFEDEFAKLPAGLIHKHDLAAAVENRGKTRYREMFAYDHSRVPLEKEKPSDSEYINASFIHGFGKVTKFIASQGPTEKMIDDFWRMIWQQRVNKIAMLTNVFEMGTLKCLQYWPEEINGVCTYSGVEIKYTAIEETFDYNIRSFDIRRGKESRRVKQFHFKTWPDKDVPETTWSLVDFWRVVDTTDAANISPIVVHCSAGVGRTGTFIALDVLITQARMEGSIRPLQIVEALRQQRVNMVQTKEQYKYLHEAVAEALLIGTHPVLTRQFASVVDYMMGKERESMTTRLEEQFNLIVKCIQEVPESAEEQSSGPTYGNMETVMSEIHAYRPQLQKRGSKIIQRLGAIFLPTVGNTNALLVCMSPTDQHMEEFWSLVDEHHVTTVISLASPGSATYETCQHLGARGSGRVGQFSVNYLHEKKNKGSVERTFSFRDENHEDEDYLTTIKQFQLTSWLEGHDTPSDMQSFLDLLEEVLKWQPHLSDKRPILIHCQTGFMRCGLTALVLNEIQRIRKENGQINIVVSFKTMKTRCRDLVHNKTQYRFCYEVILAYITNSGTYQNL</sequence>
<dbReference type="FunFam" id="3.90.190.10:FF:000102">
    <property type="entry name" value="Receptor-type tyrosine-protein phosphatase"/>
    <property type="match status" value="1"/>
</dbReference>
<evidence type="ECO:0000313" key="10">
    <source>
        <dbReference type="Proteomes" id="UP000828390"/>
    </source>
</evidence>
<dbReference type="PANTHER" id="PTHR19134:SF562">
    <property type="entry name" value="PROTEIN-TYROSINE-PHOSPHATASE"/>
    <property type="match status" value="1"/>
</dbReference>
<dbReference type="EMBL" id="JAIWYP010000003">
    <property type="protein sequence ID" value="KAH3857862.1"/>
    <property type="molecule type" value="Genomic_DNA"/>
</dbReference>
<feature type="transmembrane region" description="Helical" evidence="6">
    <location>
        <begin position="45"/>
        <end position="67"/>
    </location>
</feature>
<evidence type="ECO:0000256" key="5">
    <source>
        <dbReference type="ARBA" id="ARBA00051722"/>
    </source>
</evidence>
<dbReference type="InterPro" id="IPR000387">
    <property type="entry name" value="Tyr_Pase_dom"/>
</dbReference>
<dbReference type="Pfam" id="PF00102">
    <property type="entry name" value="Y_phosphatase"/>
    <property type="match status" value="2"/>
</dbReference>
<dbReference type="PANTHER" id="PTHR19134">
    <property type="entry name" value="RECEPTOR-TYPE TYROSINE-PROTEIN PHOSPHATASE"/>
    <property type="match status" value="1"/>
</dbReference>
<keyword evidence="6" id="KW-0812">Transmembrane</keyword>
<keyword evidence="6" id="KW-0472">Membrane</keyword>
<dbReference type="InterPro" id="IPR029021">
    <property type="entry name" value="Prot-tyrosine_phosphatase-like"/>
</dbReference>
<evidence type="ECO:0000259" key="8">
    <source>
        <dbReference type="PROSITE" id="PS50056"/>
    </source>
</evidence>
<keyword evidence="4" id="KW-0904">Protein phosphatase</keyword>
<evidence type="ECO:0000256" key="3">
    <source>
        <dbReference type="ARBA" id="ARBA00022801"/>
    </source>
</evidence>
<comment type="catalytic activity">
    <reaction evidence="5">
        <text>O-phospho-L-tyrosyl-[protein] + H2O = L-tyrosyl-[protein] + phosphate</text>
        <dbReference type="Rhea" id="RHEA:10684"/>
        <dbReference type="Rhea" id="RHEA-COMP:10136"/>
        <dbReference type="Rhea" id="RHEA-COMP:20101"/>
        <dbReference type="ChEBI" id="CHEBI:15377"/>
        <dbReference type="ChEBI" id="CHEBI:43474"/>
        <dbReference type="ChEBI" id="CHEBI:46858"/>
        <dbReference type="ChEBI" id="CHEBI:61978"/>
        <dbReference type="EC" id="3.1.3.48"/>
    </reaction>
</comment>
<dbReference type="PROSITE" id="PS50056">
    <property type="entry name" value="TYR_PHOSPHATASE_2"/>
    <property type="match status" value="2"/>
</dbReference>
<feature type="domain" description="Tyrosine-protein phosphatase" evidence="7">
    <location>
        <begin position="436"/>
        <end position="698"/>
    </location>
</feature>
<accession>A0A9D4LIA7</accession>
<dbReference type="InterPro" id="IPR050348">
    <property type="entry name" value="Protein-Tyr_Phosphatase"/>
</dbReference>
<dbReference type="AlphaFoldDB" id="A0A9D4LIA7"/>
<dbReference type="OrthoDB" id="6118243at2759"/>
<gene>
    <name evidence="9" type="ORF">DPMN_100477</name>
</gene>
<keyword evidence="6" id="KW-1133">Transmembrane helix</keyword>
<comment type="similarity">
    <text evidence="1">Belongs to the protein-tyrosine phosphatase family.</text>
</comment>
<dbReference type="InterPro" id="IPR003595">
    <property type="entry name" value="Tyr_Pase_cat"/>
</dbReference>
<keyword evidence="3" id="KW-0378">Hydrolase</keyword>
<evidence type="ECO:0000256" key="6">
    <source>
        <dbReference type="SAM" id="Phobius"/>
    </source>
</evidence>
<protein>
    <recommendedName>
        <fullName evidence="2">protein-tyrosine-phosphatase</fullName>
        <ecNumber evidence="2">3.1.3.48</ecNumber>
    </recommendedName>
</protein>
<dbReference type="Gene3D" id="3.90.190.10">
    <property type="entry name" value="Protein tyrosine phosphatase superfamily"/>
    <property type="match status" value="2"/>
</dbReference>
<reference evidence="9" key="1">
    <citation type="journal article" date="2019" name="bioRxiv">
        <title>The Genome of the Zebra Mussel, Dreissena polymorpha: A Resource for Invasive Species Research.</title>
        <authorList>
            <person name="McCartney M.A."/>
            <person name="Auch B."/>
            <person name="Kono T."/>
            <person name="Mallez S."/>
            <person name="Zhang Y."/>
            <person name="Obille A."/>
            <person name="Becker A."/>
            <person name="Abrahante J.E."/>
            <person name="Garbe J."/>
            <person name="Badalamenti J.P."/>
            <person name="Herman A."/>
            <person name="Mangelson H."/>
            <person name="Liachko I."/>
            <person name="Sullivan S."/>
            <person name="Sone E.D."/>
            <person name="Koren S."/>
            <person name="Silverstein K.A.T."/>
            <person name="Beckman K.B."/>
            <person name="Gohl D.M."/>
        </authorList>
    </citation>
    <scope>NUCLEOTIDE SEQUENCE</scope>
    <source>
        <strain evidence="9">Duluth1</strain>
        <tissue evidence="9">Whole animal</tissue>
    </source>
</reference>
<comment type="caution">
    <text evidence="9">The sequence shown here is derived from an EMBL/GenBank/DDBJ whole genome shotgun (WGS) entry which is preliminary data.</text>
</comment>
<dbReference type="GO" id="GO:0004725">
    <property type="term" value="F:protein tyrosine phosphatase activity"/>
    <property type="evidence" value="ECO:0007669"/>
    <property type="project" value="UniProtKB-EC"/>
</dbReference>
<evidence type="ECO:0000256" key="2">
    <source>
        <dbReference type="ARBA" id="ARBA00013064"/>
    </source>
</evidence>
<organism evidence="9 10">
    <name type="scientific">Dreissena polymorpha</name>
    <name type="common">Zebra mussel</name>
    <name type="synonym">Mytilus polymorpha</name>
    <dbReference type="NCBI Taxonomy" id="45954"/>
    <lineage>
        <taxon>Eukaryota</taxon>
        <taxon>Metazoa</taxon>
        <taxon>Spiralia</taxon>
        <taxon>Lophotrochozoa</taxon>
        <taxon>Mollusca</taxon>
        <taxon>Bivalvia</taxon>
        <taxon>Autobranchia</taxon>
        <taxon>Heteroconchia</taxon>
        <taxon>Euheterodonta</taxon>
        <taxon>Imparidentia</taxon>
        <taxon>Neoheterodontei</taxon>
        <taxon>Myida</taxon>
        <taxon>Dreissenoidea</taxon>
        <taxon>Dreissenidae</taxon>
        <taxon>Dreissena</taxon>
    </lineage>
</organism>
<dbReference type="SMART" id="SM00404">
    <property type="entry name" value="PTPc_motif"/>
    <property type="match status" value="2"/>
</dbReference>
<evidence type="ECO:0000259" key="7">
    <source>
        <dbReference type="PROSITE" id="PS50055"/>
    </source>
</evidence>
<feature type="domain" description="Tyrosine specific protein phosphatases" evidence="8">
    <location>
        <begin position="324"/>
        <end position="395"/>
    </location>
</feature>
<dbReference type="SMART" id="SM00194">
    <property type="entry name" value="PTPc"/>
    <property type="match status" value="2"/>
</dbReference>
<dbReference type="CDD" id="cd00047">
    <property type="entry name" value="PTPc"/>
    <property type="match status" value="2"/>
</dbReference>
<dbReference type="Proteomes" id="UP000828390">
    <property type="component" value="Unassembled WGS sequence"/>
</dbReference>
<name>A0A9D4LIA7_DREPO</name>
<keyword evidence="10" id="KW-1185">Reference proteome</keyword>
<evidence type="ECO:0000256" key="4">
    <source>
        <dbReference type="ARBA" id="ARBA00022912"/>
    </source>
</evidence>
<dbReference type="SUPFAM" id="SSF52799">
    <property type="entry name" value="(Phosphotyrosine protein) phosphatases II"/>
    <property type="match status" value="2"/>
</dbReference>